<gene>
    <name evidence="2" type="ORF">Ctob_011024</name>
</gene>
<reference evidence="3" key="1">
    <citation type="journal article" date="2015" name="PLoS Genet.">
        <title>Genome Sequence and Transcriptome Analyses of Chrysochromulina tobin: Metabolic Tools for Enhanced Algal Fitness in the Prominent Order Prymnesiales (Haptophyceae).</title>
        <authorList>
            <person name="Hovde B.T."/>
            <person name="Deodato C.R."/>
            <person name="Hunsperger H.M."/>
            <person name="Ryken S.A."/>
            <person name="Yost W."/>
            <person name="Jha R.K."/>
            <person name="Patterson J."/>
            <person name="Monnat R.J. Jr."/>
            <person name="Barlow S.B."/>
            <person name="Starkenburg S.R."/>
            <person name="Cattolico R.A."/>
        </authorList>
    </citation>
    <scope>NUCLEOTIDE SEQUENCE</scope>
    <source>
        <strain evidence="3">CCMP291</strain>
    </source>
</reference>
<keyword evidence="1" id="KW-1133">Transmembrane helix</keyword>
<evidence type="ECO:0000256" key="1">
    <source>
        <dbReference type="SAM" id="Phobius"/>
    </source>
</evidence>
<feature type="transmembrane region" description="Helical" evidence="1">
    <location>
        <begin position="59"/>
        <end position="85"/>
    </location>
</feature>
<sequence>MAAISLFSAAAHAFQVGLSLKPASPALRTTSPAMFAPGTELATTLPTITAIAEGDDTTLFLASGGLIFFIFLFAVVGTVVTNFGIMKKK</sequence>
<keyword evidence="1" id="KW-0812">Transmembrane</keyword>
<evidence type="ECO:0000313" key="2">
    <source>
        <dbReference type="EMBL" id="KOO23281.1"/>
    </source>
</evidence>
<dbReference type="EMBL" id="JWZX01003206">
    <property type="protein sequence ID" value="KOO23281.1"/>
    <property type="molecule type" value="Genomic_DNA"/>
</dbReference>
<protein>
    <submittedName>
        <fullName evidence="2">Uncharacterized protein</fullName>
    </submittedName>
</protein>
<comment type="caution">
    <text evidence="2">The sequence shown here is derived from an EMBL/GenBank/DDBJ whole genome shotgun (WGS) entry which is preliminary data.</text>
</comment>
<keyword evidence="1" id="KW-0472">Membrane</keyword>
<organism evidence="2 3">
    <name type="scientific">Chrysochromulina tobinii</name>
    <dbReference type="NCBI Taxonomy" id="1460289"/>
    <lineage>
        <taxon>Eukaryota</taxon>
        <taxon>Haptista</taxon>
        <taxon>Haptophyta</taxon>
        <taxon>Prymnesiophyceae</taxon>
        <taxon>Prymnesiales</taxon>
        <taxon>Chrysochromulinaceae</taxon>
        <taxon>Chrysochromulina</taxon>
    </lineage>
</organism>
<dbReference type="Proteomes" id="UP000037460">
    <property type="component" value="Unassembled WGS sequence"/>
</dbReference>
<dbReference type="AlphaFoldDB" id="A0A0M0J9N4"/>
<evidence type="ECO:0000313" key="3">
    <source>
        <dbReference type="Proteomes" id="UP000037460"/>
    </source>
</evidence>
<name>A0A0M0J9N4_9EUKA</name>
<accession>A0A0M0J9N4</accession>
<proteinExistence type="predicted"/>
<keyword evidence="3" id="KW-1185">Reference proteome</keyword>